<evidence type="ECO:0000313" key="1">
    <source>
        <dbReference type="RefSeq" id="XP_059602139.1"/>
    </source>
</evidence>
<dbReference type="KEGG" id="ang:An13g02830"/>
<dbReference type="RefSeq" id="XP_059602139.1">
    <property type="nucleotide sequence ID" value="XM_059743919.1"/>
</dbReference>
<dbReference type="VEuPathDB" id="FungiDB:An13g02830"/>
<dbReference type="AlphaFoldDB" id="A0AAJ8BQT4"/>
<dbReference type="GeneID" id="84592851"/>
<protein>
    <submittedName>
        <fullName evidence="1">Uncharacterized protein</fullName>
    </submittedName>
</protein>
<name>A0AAJ8BQT4_ASPNG</name>
<gene>
    <name evidence="1" type="ORF">An13g02830</name>
</gene>
<organism evidence="1">
    <name type="scientific">Aspergillus niger</name>
    <dbReference type="NCBI Taxonomy" id="5061"/>
    <lineage>
        <taxon>Eukaryota</taxon>
        <taxon>Fungi</taxon>
        <taxon>Dikarya</taxon>
        <taxon>Ascomycota</taxon>
        <taxon>Pezizomycotina</taxon>
        <taxon>Eurotiomycetes</taxon>
        <taxon>Eurotiomycetidae</taxon>
        <taxon>Eurotiales</taxon>
        <taxon>Aspergillaceae</taxon>
        <taxon>Aspergillus</taxon>
        <taxon>Aspergillus subgen. Circumdati</taxon>
    </lineage>
</organism>
<sequence>MSFCGLAAIAQANDTGSSLFIKAHAFQEGRKKQESELWYNPSTTPLLSLSCRSELHERYITSCVTSTDFTLPVLSKDTQPTRSSIALGTSWGFQAPFIHPGPCIISPLVPGRYDTPKDPEPGIREHVDLMLDNSPIRSAKSPLQESRKTELSTRTNCFCLSGHPAPAVHVANANATVLDINDDIERPYCAMGRNVILLDLFLSDTSMQWFYS</sequence>
<accession>A0AAJ8BQT4</accession>
<reference evidence="1" key="1">
    <citation type="submission" date="2025-02" db="EMBL/GenBank/DDBJ databases">
        <authorList>
            <consortium name="NCBI Genome Project"/>
        </authorList>
    </citation>
    <scope>NUCLEOTIDE SEQUENCE</scope>
</reference>
<reference evidence="1" key="2">
    <citation type="submission" date="2025-08" db="UniProtKB">
        <authorList>
            <consortium name="RefSeq"/>
        </authorList>
    </citation>
    <scope>IDENTIFICATION</scope>
</reference>
<proteinExistence type="predicted"/>